<keyword evidence="3" id="KW-1185">Reference proteome</keyword>
<comment type="caution">
    <text evidence="2">The sequence shown here is derived from an EMBL/GenBank/DDBJ whole genome shotgun (WGS) entry which is preliminary data.</text>
</comment>
<sequence length="292" mass="29499">MGRAFIGNVKGPKGDKGDKGATGSQGPIGATGPAGPQGPKGDKGDIGPQGPEGLKGVKGDTGATGPQGLKGDKGDIGPQGPEGPKGATGPAGPQGPKGETGPIGPQGPIGATGVVDTGTPVAFTIPSADADIASGEALTTLFGKIRKRFDVIKASMGTLGSLATAAKGSLVAAINELHTRNTSLSDRIDTTNDGLTQLTDVVSGKAPSNHTHTWSVITGKPSTYAPSTHSHDDRYFTETEINTKIAALNGNIAKLNSQLDSGRIRFEWLDNKTQIAVYVDGTLLGSMSLQSL</sequence>
<dbReference type="Pfam" id="PF01391">
    <property type="entry name" value="Collagen"/>
    <property type="match status" value="1"/>
</dbReference>
<reference evidence="2" key="1">
    <citation type="submission" date="2021-06" db="EMBL/GenBank/DDBJ databases">
        <title>Description of novel taxa of the family Lachnospiraceae.</title>
        <authorList>
            <person name="Chaplin A.V."/>
            <person name="Sokolova S.R."/>
            <person name="Pikina A.P."/>
            <person name="Korzhanova M."/>
            <person name="Belova V."/>
            <person name="Korostin D."/>
            <person name="Efimov B.A."/>
        </authorList>
    </citation>
    <scope>NUCLEOTIDE SEQUENCE</scope>
    <source>
        <strain evidence="2">ASD5720</strain>
    </source>
</reference>
<dbReference type="EMBL" id="JAHQCW010000005">
    <property type="protein sequence ID" value="MBU9735808.1"/>
    <property type="molecule type" value="Genomic_DNA"/>
</dbReference>
<evidence type="ECO:0000313" key="2">
    <source>
        <dbReference type="EMBL" id="MBU9735808.1"/>
    </source>
</evidence>
<dbReference type="InterPro" id="IPR008160">
    <property type="entry name" value="Collagen"/>
</dbReference>
<protein>
    <submittedName>
        <fullName evidence="2">Collagen-like protein</fullName>
    </submittedName>
</protein>
<accession>A0A949K535</accession>
<gene>
    <name evidence="2" type="ORF">KTH89_04615</name>
</gene>
<dbReference type="AlphaFoldDB" id="A0A949K535"/>
<proteinExistence type="predicted"/>
<dbReference type="RefSeq" id="WP_238720811.1">
    <property type="nucleotide sequence ID" value="NZ_JAHQCW010000005.1"/>
</dbReference>
<evidence type="ECO:0000313" key="3">
    <source>
        <dbReference type="Proteomes" id="UP000712157"/>
    </source>
</evidence>
<keyword evidence="2" id="KW-0176">Collagen</keyword>
<name>A0A949K535_9FIRM</name>
<feature type="region of interest" description="Disordered" evidence="1">
    <location>
        <begin position="1"/>
        <end position="115"/>
    </location>
</feature>
<dbReference type="Proteomes" id="UP000712157">
    <property type="component" value="Unassembled WGS sequence"/>
</dbReference>
<dbReference type="PANTHER" id="PTHR24637">
    <property type="entry name" value="COLLAGEN"/>
    <property type="match status" value="1"/>
</dbReference>
<evidence type="ECO:0000256" key="1">
    <source>
        <dbReference type="SAM" id="MobiDB-lite"/>
    </source>
</evidence>
<organism evidence="2 3">
    <name type="scientific">Diplocloster agilis</name>
    <dbReference type="NCBI Taxonomy" id="2850323"/>
    <lineage>
        <taxon>Bacteria</taxon>
        <taxon>Bacillati</taxon>
        <taxon>Bacillota</taxon>
        <taxon>Clostridia</taxon>
        <taxon>Lachnospirales</taxon>
        <taxon>Lachnospiraceae</taxon>
        <taxon>Diplocloster</taxon>
    </lineage>
</organism>